<accession>A0A830HUD2</accession>
<organism evidence="2 3">
    <name type="scientific">Pycnococcus provasolii</name>
    <dbReference type="NCBI Taxonomy" id="41880"/>
    <lineage>
        <taxon>Eukaryota</taxon>
        <taxon>Viridiplantae</taxon>
        <taxon>Chlorophyta</taxon>
        <taxon>Pseudoscourfieldiophyceae</taxon>
        <taxon>Pseudoscourfieldiales</taxon>
        <taxon>Pycnococcaceae</taxon>
        <taxon>Pycnococcus</taxon>
    </lineage>
</organism>
<dbReference type="Proteomes" id="UP000660262">
    <property type="component" value="Unassembled WGS sequence"/>
</dbReference>
<comment type="caution">
    <text evidence="2">The sequence shown here is derived from an EMBL/GenBank/DDBJ whole genome shotgun (WGS) entry which is preliminary data.</text>
</comment>
<feature type="region of interest" description="Disordered" evidence="1">
    <location>
        <begin position="92"/>
        <end position="113"/>
    </location>
</feature>
<evidence type="ECO:0000256" key="1">
    <source>
        <dbReference type="SAM" id="MobiDB-lite"/>
    </source>
</evidence>
<reference evidence="2" key="1">
    <citation type="submission" date="2020-10" db="EMBL/GenBank/DDBJ databases">
        <title>Unveiling of a novel bifunctional photoreceptor, Dualchrome1, isolated from a cosmopolitan green alga.</title>
        <authorList>
            <person name="Suzuki S."/>
            <person name="Kawachi M."/>
        </authorList>
    </citation>
    <scope>NUCLEOTIDE SEQUENCE</scope>
    <source>
        <strain evidence="2">NIES 2893</strain>
    </source>
</reference>
<dbReference type="EMBL" id="BNJQ01000031">
    <property type="protein sequence ID" value="GHP10804.1"/>
    <property type="molecule type" value="Genomic_DNA"/>
</dbReference>
<feature type="compositionally biased region" description="Basic and acidic residues" evidence="1">
    <location>
        <begin position="138"/>
        <end position="153"/>
    </location>
</feature>
<evidence type="ECO:0000313" key="3">
    <source>
        <dbReference type="Proteomes" id="UP000660262"/>
    </source>
</evidence>
<evidence type="ECO:0000313" key="2">
    <source>
        <dbReference type="EMBL" id="GHP10804.1"/>
    </source>
</evidence>
<protein>
    <submittedName>
        <fullName evidence="2">Uncharacterized protein</fullName>
    </submittedName>
</protein>
<feature type="compositionally biased region" description="Basic residues" evidence="1">
    <location>
        <begin position="39"/>
        <end position="49"/>
    </location>
</feature>
<dbReference type="OrthoDB" id="2014544at2759"/>
<proteinExistence type="predicted"/>
<name>A0A830HUD2_9CHLO</name>
<keyword evidence="3" id="KW-1185">Reference proteome</keyword>
<dbReference type="AlphaFoldDB" id="A0A830HUD2"/>
<sequence length="393" mass="44378">MAAAQHNMALQRTQQHSAARGRCRLAGGLGSPANDNRRRLSHRAARQPSRRVGVSVRPKVAVASAVVQEGNIVRVTFALEARKPKMYMKTFGDKEKEKPQNQASYNAPGLYQKGDYNSPDEPEDLREVLYAIEPPEPPDYKTGYEERDPLNNPDKYRELTFVEMPEAEDGGFEKPYDSYAAKLDEDYKDYWGQLPMVNEQMKETGGTRFGDGKGVWPDTDLDGYYELGQEEMEHVVKEEGELTFEVGSTEVVQRNALMEVLDGVIRGYSVGEVLEVECQGPKWTRDLCFEVPYDHPEVERLNARYKSTGGIKEGEIVELANGASAFVSSIYREEFEAHGTAPGPAGMTVEYRYKGEESDMEQTHRDMVRLDCNSPYCDKDLTIKISIEEIESR</sequence>
<gene>
    <name evidence="2" type="ORF">PPROV_000953500</name>
</gene>
<feature type="region of interest" description="Disordered" evidence="1">
    <location>
        <begin position="24"/>
        <end position="54"/>
    </location>
</feature>
<feature type="region of interest" description="Disordered" evidence="1">
    <location>
        <begin position="134"/>
        <end position="153"/>
    </location>
</feature>